<feature type="transmembrane region" description="Helical" evidence="1">
    <location>
        <begin position="43"/>
        <end position="64"/>
    </location>
</feature>
<keyword evidence="1" id="KW-1133">Transmembrane helix</keyword>
<accession>A0A6C0JK24</accession>
<evidence type="ECO:0000256" key="1">
    <source>
        <dbReference type="SAM" id="Phobius"/>
    </source>
</evidence>
<protein>
    <submittedName>
        <fullName evidence="2">Uncharacterized protein</fullName>
    </submittedName>
</protein>
<dbReference type="EMBL" id="MN740418">
    <property type="protein sequence ID" value="QHU05733.1"/>
    <property type="molecule type" value="Genomic_DNA"/>
</dbReference>
<keyword evidence="1" id="KW-0812">Transmembrane</keyword>
<organism evidence="2">
    <name type="scientific">viral metagenome</name>
    <dbReference type="NCBI Taxonomy" id="1070528"/>
    <lineage>
        <taxon>unclassified sequences</taxon>
        <taxon>metagenomes</taxon>
        <taxon>organismal metagenomes</taxon>
    </lineage>
</organism>
<keyword evidence="1" id="KW-0472">Membrane</keyword>
<name>A0A6C0JK24_9ZZZZ</name>
<reference evidence="2" key="1">
    <citation type="journal article" date="2020" name="Nature">
        <title>Giant virus diversity and host interactions through global metagenomics.</title>
        <authorList>
            <person name="Schulz F."/>
            <person name="Roux S."/>
            <person name="Paez-Espino D."/>
            <person name="Jungbluth S."/>
            <person name="Walsh D.A."/>
            <person name="Denef V.J."/>
            <person name="McMahon K.D."/>
            <person name="Konstantinidis K.T."/>
            <person name="Eloe-Fadrosh E.A."/>
            <person name="Kyrpides N.C."/>
            <person name="Woyke T."/>
        </authorList>
    </citation>
    <scope>NUCLEOTIDE SEQUENCE</scope>
    <source>
        <strain evidence="2">GVMAG-M-3300027736-24</strain>
    </source>
</reference>
<dbReference type="AlphaFoldDB" id="A0A6C0JK24"/>
<sequence>MARRSGNTGNNGGIMGSGIFGMFGTTIQCPASDTSFYCSFMKVFNFLIVFIIVFVILYTIYNVFIAPSKGRRR</sequence>
<evidence type="ECO:0000313" key="2">
    <source>
        <dbReference type="EMBL" id="QHU05733.1"/>
    </source>
</evidence>
<proteinExistence type="predicted"/>